<evidence type="ECO:0000313" key="3">
    <source>
        <dbReference type="Proteomes" id="UP000005824"/>
    </source>
</evidence>
<feature type="transmembrane region" description="Helical" evidence="1">
    <location>
        <begin position="20"/>
        <end position="39"/>
    </location>
</feature>
<gene>
    <name evidence="2" type="ORF">CfE428DRAFT_0684</name>
</gene>
<dbReference type="STRING" id="497964.CfE428DRAFT_0684"/>
<organism evidence="2 3">
    <name type="scientific">Chthoniobacter flavus Ellin428</name>
    <dbReference type="NCBI Taxonomy" id="497964"/>
    <lineage>
        <taxon>Bacteria</taxon>
        <taxon>Pseudomonadati</taxon>
        <taxon>Verrucomicrobiota</taxon>
        <taxon>Spartobacteria</taxon>
        <taxon>Chthoniobacterales</taxon>
        <taxon>Chthoniobacteraceae</taxon>
        <taxon>Chthoniobacter</taxon>
    </lineage>
</organism>
<name>B4CVJ7_9BACT</name>
<sequence>MYVEKQHFRDLRRLSIRQWISMLLLPMFFLLWAVADPYVRIRDDIASWTVVAIAILSFILALYYGHQISRQRGIEIGTQGLTGTFLVKPTHEVWAEKARKNVERYHEHHAQAQVG</sequence>
<dbReference type="EMBL" id="ABVL01000002">
    <property type="protein sequence ID" value="EDY21439.1"/>
    <property type="molecule type" value="Genomic_DNA"/>
</dbReference>
<proteinExistence type="predicted"/>
<keyword evidence="1" id="KW-0812">Transmembrane</keyword>
<dbReference type="AlphaFoldDB" id="B4CVJ7"/>
<comment type="caution">
    <text evidence="2">The sequence shown here is derived from an EMBL/GenBank/DDBJ whole genome shotgun (WGS) entry which is preliminary data.</text>
</comment>
<dbReference type="InParanoid" id="B4CVJ7"/>
<keyword evidence="3" id="KW-1185">Reference proteome</keyword>
<keyword evidence="1" id="KW-0472">Membrane</keyword>
<accession>B4CVJ7</accession>
<protein>
    <submittedName>
        <fullName evidence="2">Uncharacterized protein</fullName>
    </submittedName>
</protein>
<dbReference type="Proteomes" id="UP000005824">
    <property type="component" value="Unassembled WGS sequence"/>
</dbReference>
<reference evidence="2 3" key="1">
    <citation type="journal article" date="2011" name="J. Bacteriol.">
        <title>Genome sequence of Chthoniobacter flavus Ellin428, an aerobic heterotrophic soil bacterium.</title>
        <authorList>
            <person name="Kant R."/>
            <person name="van Passel M.W."/>
            <person name="Palva A."/>
            <person name="Lucas S."/>
            <person name="Lapidus A."/>
            <person name="Glavina Del Rio T."/>
            <person name="Dalin E."/>
            <person name="Tice H."/>
            <person name="Bruce D."/>
            <person name="Goodwin L."/>
            <person name="Pitluck S."/>
            <person name="Larimer F.W."/>
            <person name="Land M.L."/>
            <person name="Hauser L."/>
            <person name="Sangwan P."/>
            <person name="de Vos W.M."/>
            <person name="Janssen P.H."/>
            <person name="Smidt H."/>
        </authorList>
    </citation>
    <scope>NUCLEOTIDE SEQUENCE [LARGE SCALE GENOMIC DNA]</scope>
    <source>
        <strain evidence="2 3">Ellin428</strain>
    </source>
</reference>
<dbReference type="RefSeq" id="WP_006978011.1">
    <property type="nucleotide sequence ID" value="NZ_ABVL01000002.1"/>
</dbReference>
<keyword evidence="1" id="KW-1133">Transmembrane helix</keyword>
<evidence type="ECO:0000313" key="2">
    <source>
        <dbReference type="EMBL" id="EDY21439.1"/>
    </source>
</evidence>
<feature type="transmembrane region" description="Helical" evidence="1">
    <location>
        <begin position="45"/>
        <end position="64"/>
    </location>
</feature>
<evidence type="ECO:0000256" key="1">
    <source>
        <dbReference type="SAM" id="Phobius"/>
    </source>
</evidence>